<protein>
    <submittedName>
        <fullName evidence="3">Uncharacterized protein</fullName>
    </submittedName>
</protein>
<organism evidence="3 4">
    <name type="scientific">Paractinoplanes rishiriensis</name>
    <dbReference type="NCBI Taxonomy" id="1050105"/>
    <lineage>
        <taxon>Bacteria</taxon>
        <taxon>Bacillati</taxon>
        <taxon>Actinomycetota</taxon>
        <taxon>Actinomycetes</taxon>
        <taxon>Micromonosporales</taxon>
        <taxon>Micromonosporaceae</taxon>
        <taxon>Paractinoplanes</taxon>
    </lineage>
</organism>
<dbReference type="EMBL" id="BOMV01000001">
    <property type="protein sequence ID" value="GIE92656.1"/>
    <property type="molecule type" value="Genomic_DNA"/>
</dbReference>
<proteinExistence type="predicted"/>
<feature type="region of interest" description="Disordered" evidence="1">
    <location>
        <begin position="1"/>
        <end position="54"/>
    </location>
</feature>
<evidence type="ECO:0000313" key="4">
    <source>
        <dbReference type="Proteomes" id="UP000636960"/>
    </source>
</evidence>
<keyword evidence="2" id="KW-0472">Membrane</keyword>
<gene>
    <name evidence="3" type="ORF">Ari01nite_01210</name>
</gene>
<feature type="transmembrane region" description="Helical" evidence="2">
    <location>
        <begin position="61"/>
        <end position="84"/>
    </location>
</feature>
<name>A0A919JP99_9ACTN</name>
<keyword evidence="4" id="KW-1185">Reference proteome</keyword>
<keyword evidence="2" id="KW-1133">Transmembrane helix</keyword>
<evidence type="ECO:0000256" key="1">
    <source>
        <dbReference type="SAM" id="MobiDB-lite"/>
    </source>
</evidence>
<evidence type="ECO:0000313" key="3">
    <source>
        <dbReference type="EMBL" id="GIE92656.1"/>
    </source>
</evidence>
<comment type="caution">
    <text evidence="3">The sequence shown here is derived from an EMBL/GenBank/DDBJ whole genome shotgun (WGS) entry which is preliminary data.</text>
</comment>
<keyword evidence="2" id="KW-0812">Transmembrane</keyword>
<dbReference type="AlphaFoldDB" id="A0A919JP99"/>
<evidence type="ECO:0000256" key="2">
    <source>
        <dbReference type="SAM" id="Phobius"/>
    </source>
</evidence>
<feature type="compositionally biased region" description="Low complexity" evidence="1">
    <location>
        <begin position="1"/>
        <end position="25"/>
    </location>
</feature>
<accession>A0A919JP99</accession>
<dbReference type="Proteomes" id="UP000636960">
    <property type="component" value="Unassembled WGS sequence"/>
</dbReference>
<feature type="compositionally biased region" description="Basic and acidic residues" evidence="1">
    <location>
        <begin position="36"/>
        <end position="54"/>
    </location>
</feature>
<reference evidence="3" key="1">
    <citation type="submission" date="2021-01" db="EMBL/GenBank/DDBJ databases">
        <title>Whole genome shotgun sequence of Actinoplanes rishiriensis NBRC 108556.</title>
        <authorList>
            <person name="Komaki H."/>
            <person name="Tamura T."/>
        </authorList>
    </citation>
    <scope>NUCLEOTIDE SEQUENCE</scope>
    <source>
        <strain evidence="3">NBRC 108556</strain>
    </source>
</reference>
<sequence>MFRANNANANAANANANAGNANNINSRGRDPYPINRGRDDAVPDGPTERIDDRPQHRRDRIAWLGVLVAVFSLTTSAVAVLAAWRALTLAERAPAAAAAAAQVRPAVTDFAVSYAQEPLRVQVGCSAVLFVDLDEPRANAVEKVSDLRYDSRCGTEPPRLTLGPGAVAGAQVKDADTDAAGCAKAIRTSPLGPGASAEVKKGAVLCVLTGGTPAAMALVEVTDVGQTGTAGMRATSWKVTA</sequence>